<keyword evidence="2" id="KW-1133">Transmembrane helix</keyword>
<feature type="transmembrane region" description="Helical" evidence="2">
    <location>
        <begin position="101"/>
        <end position="120"/>
    </location>
</feature>
<keyword evidence="2" id="KW-0472">Membrane</keyword>
<keyword evidence="4" id="KW-1185">Reference proteome</keyword>
<reference evidence="3 4" key="1">
    <citation type="journal article" date="2024" name="G3 (Bethesda)">
        <title>Genome assembly of Hibiscus sabdariffa L. provides insights into metabolisms of medicinal natural products.</title>
        <authorList>
            <person name="Kim T."/>
        </authorList>
    </citation>
    <scope>NUCLEOTIDE SEQUENCE [LARGE SCALE GENOMIC DNA]</scope>
    <source>
        <strain evidence="3">TK-2024</strain>
        <tissue evidence="3">Old leaves</tissue>
    </source>
</reference>
<dbReference type="PANTHER" id="PTHR35297:SF2">
    <property type="entry name" value="PROTEIN, PUTATIVE-RELATED"/>
    <property type="match status" value="1"/>
</dbReference>
<feature type="region of interest" description="Disordered" evidence="1">
    <location>
        <begin position="1"/>
        <end position="92"/>
    </location>
</feature>
<gene>
    <name evidence="3" type="ORF">V6N11_049181</name>
</gene>
<dbReference type="Proteomes" id="UP001396334">
    <property type="component" value="Unassembled WGS sequence"/>
</dbReference>
<evidence type="ECO:0000256" key="1">
    <source>
        <dbReference type="SAM" id="MobiDB-lite"/>
    </source>
</evidence>
<keyword evidence="2" id="KW-0812">Transmembrane</keyword>
<dbReference type="EMBL" id="JBBPBN010000128">
    <property type="protein sequence ID" value="KAK8976523.1"/>
    <property type="molecule type" value="Genomic_DNA"/>
</dbReference>
<protein>
    <submittedName>
        <fullName evidence="3">Uncharacterized protein</fullName>
    </submittedName>
</protein>
<sequence length="159" mass="17764">MVNLPQDTRRSFERFSTTVASEERRVTGDAKVGAKQQCKLRQGGNPWARQAPSSKLRIHGGGESSVSDDQKHQVFIDDDDGKDIKPPRFSSLTSRPKPEKLIHLIPVLTLLCLLILYINSHSPSQSDLAEFDGFKQSSKYLGGIMQLDLSSSFPFMLLF</sequence>
<comment type="caution">
    <text evidence="3">The sequence shown here is derived from an EMBL/GenBank/DDBJ whole genome shotgun (WGS) entry which is preliminary data.</text>
</comment>
<evidence type="ECO:0000313" key="3">
    <source>
        <dbReference type="EMBL" id="KAK8976523.1"/>
    </source>
</evidence>
<evidence type="ECO:0000256" key="2">
    <source>
        <dbReference type="SAM" id="Phobius"/>
    </source>
</evidence>
<proteinExistence type="predicted"/>
<organism evidence="3 4">
    <name type="scientific">Hibiscus sabdariffa</name>
    <name type="common">roselle</name>
    <dbReference type="NCBI Taxonomy" id="183260"/>
    <lineage>
        <taxon>Eukaryota</taxon>
        <taxon>Viridiplantae</taxon>
        <taxon>Streptophyta</taxon>
        <taxon>Embryophyta</taxon>
        <taxon>Tracheophyta</taxon>
        <taxon>Spermatophyta</taxon>
        <taxon>Magnoliopsida</taxon>
        <taxon>eudicotyledons</taxon>
        <taxon>Gunneridae</taxon>
        <taxon>Pentapetalae</taxon>
        <taxon>rosids</taxon>
        <taxon>malvids</taxon>
        <taxon>Malvales</taxon>
        <taxon>Malvaceae</taxon>
        <taxon>Malvoideae</taxon>
        <taxon>Hibiscus</taxon>
    </lineage>
</organism>
<dbReference type="PANTHER" id="PTHR35297">
    <property type="entry name" value="PROTEIN, PUTATIVE-RELATED"/>
    <property type="match status" value="1"/>
</dbReference>
<name>A0ABR2NK82_9ROSI</name>
<evidence type="ECO:0000313" key="4">
    <source>
        <dbReference type="Proteomes" id="UP001396334"/>
    </source>
</evidence>
<accession>A0ABR2NK82</accession>